<evidence type="ECO:0000313" key="1">
    <source>
        <dbReference type="EMBL" id="MDR7211999.1"/>
    </source>
</evidence>
<name>A0ABU1YCM8_9FLAO</name>
<gene>
    <name evidence="1" type="ORF">J2W48_003956</name>
</gene>
<keyword evidence="2" id="KW-1185">Reference proteome</keyword>
<reference evidence="1 2" key="1">
    <citation type="submission" date="2023-07" db="EMBL/GenBank/DDBJ databases">
        <title>Sorghum-associated microbial communities from plants grown in Nebraska, USA.</title>
        <authorList>
            <person name="Schachtman D."/>
        </authorList>
    </citation>
    <scope>NUCLEOTIDE SEQUENCE [LARGE SCALE GENOMIC DNA]</scope>
    <source>
        <strain evidence="1 2">4129</strain>
    </source>
</reference>
<dbReference type="EMBL" id="JAVDWQ010000017">
    <property type="protein sequence ID" value="MDR7211999.1"/>
    <property type="molecule type" value="Genomic_DNA"/>
</dbReference>
<dbReference type="RefSeq" id="WP_310283428.1">
    <property type="nucleotide sequence ID" value="NZ_JAVDWQ010000017.1"/>
</dbReference>
<protein>
    <submittedName>
        <fullName evidence="1">Uncharacterized protein</fullName>
    </submittedName>
</protein>
<evidence type="ECO:0000313" key="2">
    <source>
        <dbReference type="Proteomes" id="UP001269081"/>
    </source>
</evidence>
<organism evidence="1 2">
    <name type="scientific">Flavobacterium piscis</name>
    <dbReference type="NCBI Taxonomy" id="1114874"/>
    <lineage>
        <taxon>Bacteria</taxon>
        <taxon>Pseudomonadati</taxon>
        <taxon>Bacteroidota</taxon>
        <taxon>Flavobacteriia</taxon>
        <taxon>Flavobacteriales</taxon>
        <taxon>Flavobacteriaceae</taxon>
        <taxon>Flavobacterium</taxon>
    </lineage>
</organism>
<accession>A0ABU1YCM8</accession>
<proteinExistence type="predicted"/>
<comment type="caution">
    <text evidence="1">The sequence shown here is derived from an EMBL/GenBank/DDBJ whole genome shotgun (WGS) entry which is preliminary data.</text>
</comment>
<sequence>MSDLEFALKLSKVKIEEINFKEPEEDFINSFDDEFLKIAIGLKFSHNLDKELLSVHLHILYDYQVNEDDSKISLLDYKGLFDFHIKDLENLVEIDNEVLNFPNFILETVAGIAISSGRGIIIAKTAGAFINKFYLPILDTRELLKNYNDALK</sequence>
<dbReference type="Proteomes" id="UP001269081">
    <property type="component" value="Unassembled WGS sequence"/>
</dbReference>